<evidence type="ECO:0000313" key="2">
    <source>
        <dbReference type="EMBL" id="THG08527.1"/>
    </source>
</evidence>
<name>A0A4V3WMG0_CAMSN</name>
<accession>A0A4V3WMG0</accession>
<protein>
    <submittedName>
        <fullName evidence="2">Uncharacterized protein</fullName>
    </submittedName>
</protein>
<reference evidence="2 3" key="1">
    <citation type="journal article" date="2018" name="Proc. Natl. Acad. Sci. U.S.A.">
        <title>Draft genome sequence of Camellia sinensis var. sinensis provides insights into the evolution of the tea genome and tea quality.</title>
        <authorList>
            <person name="Wei C."/>
            <person name="Yang H."/>
            <person name="Wang S."/>
            <person name="Zhao J."/>
            <person name="Liu C."/>
            <person name="Gao L."/>
            <person name="Xia E."/>
            <person name="Lu Y."/>
            <person name="Tai Y."/>
            <person name="She G."/>
            <person name="Sun J."/>
            <person name="Cao H."/>
            <person name="Tong W."/>
            <person name="Gao Q."/>
            <person name="Li Y."/>
            <person name="Deng W."/>
            <person name="Jiang X."/>
            <person name="Wang W."/>
            <person name="Chen Q."/>
            <person name="Zhang S."/>
            <person name="Li H."/>
            <person name="Wu J."/>
            <person name="Wang P."/>
            <person name="Li P."/>
            <person name="Shi C."/>
            <person name="Zheng F."/>
            <person name="Jian J."/>
            <person name="Huang B."/>
            <person name="Shan D."/>
            <person name="Shi M."/>
            <person name="Fang C."/>
            <person name="Yue Y."/>
            <person name="Li F."/>
            <person name="Li D."/>
            <person name="Wei S."/>
            <person name="Han B."/>
            <person name="Jiang C."/>
            <person name="Yin Y."/>
            <person name="Xia T."/>
            <person name="Zhang Z."/>
            <person name="Bennetzen J.L."/>
            <person name="Zhao S."/>
            <person name="Wan X."/>
        </authorList>
    </citation>
    <scope>NUCLEOTIDE SEQUENCE [LARGE SCALE GENOMIC DNA]</scope>
    <source>
        <strain evidence="3">cv. Shuchazao</strain>
        <tissue evidence="2">Leaf</tissue>
    </source>
</reference>
<sequence>MLFENLLCHFTFEKTSSSQLFTFKTSSEVALLSLHLCIFHESSVGEQSSKNNGQDVEQGLKQDADQEASLSVVGIQGDHQDEEQESNKELDITFDQVSSRETVEEISGLEHVTSLVQINIEGT</sequence>
<evidence type="ECO:0000313" key="3">
    <source>
        <dbReference type="Proteomes" id="UP000306102"/>
    </source>
</evidence>
<keyword evidence="3" id="KW-1185">Reference proteome</keyword>
<dbReference type="Proteomes" id="UP000306102">
    <property type="component" value="Unassembled WGS sequence"/>
</dbReference>
<evidence type="ECO:0000256" key="1">
    <source>
        <dbReference type="SAM" id="MobiDB-lite"/>
    </source>
</evidence>
<organism evidence="2 3">
    <name type="scientific">Camellia sinensis var. sinensis</name>
    <name type="common">China tea</name>
    <dbReference type="NCBI Taxonomy" id="542762"/>
    <lineage>
        <taxon>Eukaryota</taxon>
        <taxon>Viridiplantae</taxon>
        <taxon>Streptophyta</taxon>
        <taxon>Embryophyta</taxon>
        <taxon>Tracheophyta</taxon>
        <taxon>Spermatophyta</taxon>
        <taxon>Magnoliopsida</taxon>
        <taxon>eudicotyledons</taxon>
        <taxon>Gunneridae</taxon>
        <taxon>Pentapetalae</taxon>
        <taxon>asterids</taxon>
        <taxon>Ericales</taxon>
        <taxon>Theaceae</taxon>
        <taxon>Camellia</taxon>
    </lineage>
</organism>
<dbReference type="AlphaFoldDB" id="A0A4V3WMG0"/>
<dbReference type="EMBL" id="SDRB02009258">
    <property type="protein sequence ID" value="THG08527.1"/>
    <property type="molecule type" value="Genomic_DNA"/>
</dbReference>
<comment type="caution">
    <text evidence="2">The sequence shown here is derived from an EMBL/GenBank/DDBJ whole genome shotgun (WGS) entry which is preliminary data.</text>
</comment>
<gene>
    <name evidence="2" type="ORF">TEA_005066</name>
</gene>
<proteinExistence type="predicted"/>
<feature type="region of interest" description="Disordered" evidence="1">
    <location>
        <begin position="44"/>
        <end position="91"/>
    </location>
</feature>
<feature type="compositionally biased region" description="Polar residues" evidence="1">
    <location>
        <begin position="44"/>
        <end position="55"/>
    </location>
</feature>